<comment type="similarity">
    <text evidence="2 13">Belongs to the amiloride-sensitive sodium channel (TC 1.A.6) family.</text>
</comment>
<protein>
    <submittedName>
        <fullName evidence="16">Degenerin-like protein unc-105</fullName>
    </submittedName>
</protein>
<organism evidence="15 16">
    <name type="scientific">Loa loa</name>
    <name type="common">Eye worm</name>
    <name type="synonym">Filaria loa</name>
    <dbReference type="NCBI Taxonomy" id="7209"/>
    <lineage>
        <taxon>Eukaryota</taxon>
        <taxon>Metazoa</taxon>
        <taxon>Ecdysozoa</taxon>
        <taxon>Nematoda</taxon>
        <taxon>Chromadorea</taxon>
        <taxon>Rhabditida</taxon>
        <taxon>Spirurina</taxon>
        <taxon>Spiruromorpha</taxon>
        <taxon>Filarioidea</taxon>
        <taxon>Onchocercidae</taxon>
        <taxon>Loa</taxon>
    </lineage>
</organism>
<keyword evidence="6 14" id="KW-1133">Transmembrane helix</keyword>
<evidence type="ECO:0000256" key="12">
    <source>
        <dbReference type="ARBA" id="ARBA00023303"/>
    </source>
</evidence>
<evidence type="ECO:0000313" key="16">
    <source>
        <dbReference type="WBParaSite" id="EN70_838"/>
    </source>
</evidence>
<dbReference type="InterPro" id="IPR001873">
    <property type="entry name" value="ENaC"/>
</dbReference>
<keyword evidence="4 13" id="KW-0894">Sodium channel</keyword>
<evidence type="ECO:0000256" key="4">
    <source>
        <dbReference type="ARBA" id="ARBA00022461"/>
    </source>
</evidence>
<keyword evidence="10" id="KW-0325">Glycoprotein</keyword>
<evidence type="ECO:0000313" key="15">
    <source>
        <dbReference type="Proteomes" id="UP000095285"/>
    </source>
</evidence>
<evidence type="ECO:0000256" key="8">
    <source>
        <dbReference type="ARBA" id="ARBA00023065"/>
    </source>
</evidence>
<feature type="transmembrane region" description="Helical" evidence="14">
    <location>
        <begin position="88"/>
        <end position="112"/>
    </location>
</feature>
<keyword evidence="5 13" id="KW-0812">Transmembrane</keyword>
<reference evidence="16" key="2">
    <citation type="submission" date="2016-11" db="UniProtKB">
        <authorList>
            <consortium name="WormBaseParasite"/>
        </authorList>
    </citation>
    <scope>IDENTIFICATION</scope>
</reference>
<evidence type="ECO:0000256" key="11">
    <source>
        <dbReference type="ARBA" id="ARBA00023201"/>
    </source>
</evidence>
<evidence type="ECO:0000256" key="7">
    <source>
        <dbReference type="ARBA" id="ARBA00023053"/>
    </source>
</evidence>
<keyword evidence="9 14" id="KW-0472">Membrane</keyword>
<dbReference type="STRING" id="7209.A0A1I7W0N0"/>
<reference evidence="15" key="1">
    <citation type="submission" date="2012-04" db="EMBL/GenBank/DDBJ databases">
        <title>The Genome Sequence of Loa loa.</title>
        <authorList>
            <consortium name="The Broad Institute Genome Sequencing Platform"/>
            <consortium name="Broad Institute Genome Sequencing Center for Infectious Disease"/>
            <person name="Nutman T.B."/>
            <person name="Fink D.L."/>
            <person name="Russ C."/>
            <person name="Young S."/>
            <person name="Zeng Q."/>
            <person name="Gargeya S."/>
            <person name="Alvarado L."/>
            <person name="Berlin A."/>
            <person name="Chapman S.B."/>
            <person name="Chen Z."/>
            <person name="Freedman E."/>
            <person name="Gellesch M."/>
            <person name="Goldberg J."/>
            <person name="Griggs A."/>
            <person name="Gujja S."/>
            <person name="Heilman E.R."/>
            <person name="Heiman D."/>
            <person name="Howarth C."/>
            <person name="Mehta T."/>
            <person name="Neiman D."/>
            <person name="Pearson M."/>
            <person name="Roberts A."/>
            <person name="Saif S."/>
            <person name="Shea T."/>
            <person name="Shenoy N."/>
            <person name="Sisk P."/>
            <person name="Stolte C."/>
            <person name="Sykes S."/>
            <person name="White J."/>
            <person name="Yandava C."/>
            <person name="Haas B."/>
            <person name="Henn M.R."/>
            <person name="Nusbaum C."/>
            <person name="Birren B."/>
        </authorList>
    </citation>
    <scope>NUCLEOTIDE SEQUENCE [LARGE SCALE GENOMIC DNA]</scope>
</reference>
<dbReference type="Gene3D" id="1.10.287.770">
    <property type="entry name" value="YojJ-like"/>
    <property type="match status" value="1"/>
</dbReference>
<evidence type="ECO:0000256" key="6">
    <source>
        <dbReference type="ARBA" id="ARBA00022989"/>
    </source>
</evidence>
<accession>A0A1I7W0N0</accession>
<evidence type="ECO:0000256" key="5">
    <source>
        <dbReference type="ARBA" id="ARBA00022692"/>
    </source>
</evidence>
<proteinExistence type="inferred from homology"/>
<evidence type="ECO:0000256" key="2">
    <source>
        <dbReference type="ARBA" id="ARBA00007193"/>
    </source>
</evidence>
<keyword evidence="15" id="KW-1185">Reference proteome</keyword>
<evidence type="ECO:0000256" key="9">
    <source>
        <dbReference type="ARBA" id="ARBA00023136"/>
    </source>
</evidence>
<name>A0A1I7W0N0_LOALO</name>
<keyword evidence="12 13" id="KW-0407">Ion channel</keyword>
<evidence type="ECO:0000256" key="14">
    <source>
        <dbReference type="SAM" id="Phobius"/>
    </source>
</evidence>
<sequence length="167" mass="19136">MFLAHLNTCTPSELHAFMLQVADRTNNINGPECADNICPTSCVTHEYKASITYGYGFSESAMDWLTNIDSRWTQKHIKYGNIGGNMGLFFGASVITVIELVIFLSKLAWIAFSSRRREYMFHKRQKERDREKRLTTVINIAAHSRRSCDGTARIEQKKMVTHLKNTI</sequence>
<keyword evidence="11 13" id="KW-0739">Sodium transport</keyword>
<comment type="subcellular location">
    <subcellularLocation>
        <location evidence="1">Membrane</location>
        <topology evidence="1">Multi-pass membrane protein</topology>
    </subcellularLocation>
</comment>
<dbReference type="WBParaSite" id="EN70_838">
    <property type="protein sequence ID" value="EN70_838"/>
    <property type="gene ID" value="EN70_838"/>
</dbReference>
<evidence type="ECO:0000256" key="10">
    <source>
        <dbReference type="ARBA" id="ARBA00023180"/>
    </source>
</evidence>
<dbReference type="GO" id="GO:0016020">
    <property type="term" value="C:membrane"/>
    <property type="evidence" value="ECO:0007669"/>
    <property type="project" value="UniProtKB-SubCell"/>
</dbReference>
<dbReference type="Pfam" id="PF00858">
    <property type="entry name" value="ASC"/>
    <property type="match status" value="1"/>
</dbReference>
<dbReference type="GO" id="GO:0005272">
    <property type="term" value="F:sodium channel activity"/>
    <property type="evidence" value="ECO:0007669"/>
    <property type="project" value="UniProtKB-KW"/>
</dbReference>
<evidence type="ECO:0000256" key="13">
    <source>
        <dbReference type="RuleBase" id="RU000679"/>
    </source>
</evidence>
<evidence type="ECO:0000256" key="3">
    <source>
        <dbReference type="ARBA" id="ARBA00022448"/>
    </source>
</evidence>
<dbReference type="AlphaFoldDB" id="A0A1I7W0N0"/>
<keyword evidence="7" id="KW-0915">Sodium</keyword>
<evidence type="ECO:0000256" key="1">
    <source>
        <dbReference type="ARBA" id="ARBA00004141"/>
    </source>
</evidence>
<keyword evidence="8 13" id="KW-0406">Ion transport</keyword>
<keyword evidence="3 13" id="KW-0813">Transport</keyword>
<dbReference type="Proteomes" id="UP000095285">
    <property type="component" value="Unassembled WGS sequence"/>
</dbReference>